<keyword evidence="3" id="KW-1003">Cell membrane</keyword>
<keyword evidence="4 7" id="KW-0812">Transmembrane</keyword>
<evidence type="ECO:0000313" key="11">
    <source>
        <dbReference type="EMBL" id="MBF5059408.1"/>
    </source>
</evidence>
<evidence type="ECO:0000256" key="5">
    <source>
        <dbReference type="ARBA" id="ARBA00022989"/>
    </source>
</evidence>
<evidence type="ECO:0000256" key="7">
    <source>
        <dbReference type="SAM" id="Phobius"/>
    </source>
</evidence>
<dbReference type="InterPro" id="IPR006685">
    <property type="entry name" value="MscS_channel_2nd"/>
</dbReference>
<keyword evidence="6 7" id="KW-0472">Membrane</keyword>
<comment type="caution">
    <text evidence="11">The sequence shown here is derived from an EMBL/GenBank/DDBJ whole genome shotgun (WGS) entry which is preliminary data.</text>
</comment>
<dbReference type="Pfam" id="PF00924">
    <property type="entry name" value="MS_channel_2nd"/>
    <property type="match status" value="1"/>
</dbReference>
<protein>
    <submittedName>
        <fullName evidence="11">Low conductance mechanosensitive channel YnaI</fullName>
    </submittedName>
</protein>
<comment type="subcellular location">
    <subcellularLocation>
        <location evidence="1">Cell membrane</location>
        <topology evidence="1">Multi-pass membrane protein</topology>
    </subcellularLocation>
</comment>
<dbReference type="InterPro" id="IPR011014">
    <property type="entry name" value="MscS_channel_TM-2"/>
</dbReference>
<dbReference type="PANTHER" id="PTHR43634:SF2">
    <property type="entry name" value="LOW CONDUCTANCE MECHANOSENSITIVE CHANNEL YNAI"/>
    <property type="match status" value="1"/>
</dbReference>
<organism evidence="11 12">
    <name type="scientific">Candidatus Neptunichlamydia vexilliferae</name>
    <dbReference type="NCBI Taxonomy" id="1651774"/>
    <lineage>
        <taxon>Bacteria</taxon>
        <taxon>Pseudomonadati</taxon>
        <taxon>Chlamydiota</taxon>
        <taxon>Chlamydiia</taxon>
        <taxon>Parachlamydiales</taxon>
        <taxon>Simkaniaceae</taxon>
        <taxon>Candidatus Neptunichlamydia</taxon>
    </lineage>
</organism>
<feature type="transmembrane region" description="Helical" evidence="7">
    <location>
        <begin position="135"/>
        <end position="156"/>
    </location>
</feature>
<dbReference type="Pfam" id="PF21082">
    <property type="entry name" value="MS_channel_3rd"/>
    <property type="match status" value="1"/>
</dbReference>
<dbReference type="InterPro" id="IPR023408">
    <property type="entry name" value="MscS_beta-dom_sf"/>
</dbReference>
<dbReference type="SUPFAM" id="SSF82861">
    <property type="entry name" value="Mechanosensitive channel protein MscS (YggB), transmembrane region"/>
    <property type="match status" value="1"/>
</dbReference>
<dbReference type="Gene3D" id="1.10.287.1260">
    <property type="match status" value="1"/>
</dbReference>
<feature type="transmembrane region" description="Helical" evidence="7">
    <location>
        <begin position="162"/>
        <end position="182"/>
    </location>
</feature>
<feature type="transmembrane region" description="Helical" evidence="7">
    <location>
        <begin position="17"/>
        <end position="39"/>
    </location>
</feature>
<dbReference type="InterPro" id="IPR006686">
    <property type="entry name" value="MscS_channel_CS"/>
</dbReference>
<evidence type="ECO:0000256" key="4">
    <source>
        <dbReference type="ARBA" id="ARBA00022692"/>
    </source>
</evidence>
<evidence type="ECO:0000259" key="9">
    <source>
        <dbReference type="Pfam" id="PF21082"/>
    </source>
</evidence>
<evidence type="ECO:0000256" key="3">
    <source>
        <dbReference type="ARBA" id="ARBA00022475"/>
    </source>
</evidence>
<dbReference type="Gene3D" id="2.30.30.60">
    <property type="match status" value="1"/>
</dbReference>
<keyword evidence="5 7" id="KW-1133">Transmembrane helix</keyword>
<dbReference type="Proteomes" id="UP001194714">
    <property type="component" value="Unassembled WGS sequence"/>
</dbReference>
<keyword evidence="12" id="KW-1185">Reference proteome</keyword>
<feature type="domain" description="Mechanosensitive ion channel MscS C-terminal" evidence="9">
    <location>
        <begin position="259"/>
        <end position="345"/>
    </location>
</feature>
<evidence type="ECO:0000313" key="12">
    <source>
        <dbReference type="Proteomes" id="UP001194714"/>
    </source>
</evidence>
<feature type="transmembrane region" description="Helical" evidence="7">
    <location>
        <begin position="97"/>
        <end position="114"/>
    </location>
</feature>
<dbReference type="RefSeq" id="WP_320412052.1">
    <property type="nucleotide sequence ID" value="NZ_JAAEJV010000021.1"/>
</dbReference>
<feature type="domain" description="Mechanosensitive ion channel transmembrane helices 2/3" evidence="10">
    <location>
        <begin position="143"/>
        <end position="183"/>
    </location>
</feature>
<evidence type="ECO:0000256" key="6">
    <source>
        <dbReference type="ARBA" id="ARBA00023136"/>
    </source>
</evidence>
<evidence type="ECO:0000256" key="1">
    <source>
        <dbReference type="ARBA" id="ARBA00004651"/>
    </source>
</evidence>
<dbReference type="Pfam" id="PF21088">
    <property type="entry name" value="MS_channel_1st"/>
    <property type="match status" value="1"/>
</dbReference>
<gene>
    <name evidence="11" type="ORF">NEPTK9_000922</name>
</gene>
<dbReference type="SUPFAM" id="SSF50182">
    <property type="entry name" value="Sm-like ribonucleoproteins"/>
    <property type="match status" value="1"/>
</dbReference>
<dbReference type="EMBL" id="JAAEJV010000021">
    <property type="protein sequence ID" value="MBF5059408.1"/>
    <property type="molecule type" value="Genomic_DNA"/>
</dbReference>
<dbReference type="SUPFAM" id="SSF82689">
    <property type="entry name" value="Mechanosensitive channel protein MscS (YggB), C-terminal domain"/>
    <property type="match status" value="1"/>
</dbReference>
<dbReference type="Gene3D" id="3.30.70.100">
    <property type="match status" value="1"/>
</dbReference>
<dbReference type="InterPro" id="IPR049278">
    <property type="entry name" value="MS_channel_C"/>
</dbReference>
<sequence>MDEAPAEVTDLFFNRGWLIPMLVVLGLTLLVHFIISRFYKRVYPRVEKTHLVWDSAILKALILPLKVFVWILGLTFSVQLLAYHFEQESLNELFAPFRNFSLVAVILWFTLRFIKNMEIEHSRERRKAKKRYDKTTVRAICQISRIAAVLIATLVYLQTRNVNLSAVLAFGGAGGLVVGLAAKDLLGNFFGGLMIYLDRPFSVGDWICSPDREIEGTVENIGWRLTRIRTFDKRPIYVPNGLFSTISVVNPSRMSNRRIKTRIGVRYSDADKMEPITRDIEQMLLDNPDIDTNKFLMVRFDDFGPSSLNFVIYCFTKTTNWGEYMRQQQEVFLKAIEIIEKHGAECAFPTTTLHIPDGLEVKSHE</sequence>
<feature type="transmembrane region" description="Helical" evidence="7">
    <location>
        <begin position="60"/>
        <end position="85"/>
    </location>
</feature>
<accession>A0ABS0AZ53</accession>
<comment type="similarity">
    <text evidence="2">Belongs to the MscS (TC 1.A.23) family.</text>
</comment>
<dbReference type="InterPro" id="IPR010920">
    <property type="entry name" value="LSM_dom_sf"/>
</dbReference>
<dbReference type="InterPro" id="IPR049142">
    <property type="entry name" value="MS_channel_1st"/>
</dbReference>
<dbReference type="InterPro" id="IPR045042">
    <property type="entry name" value="YnaI-like"/>
</dbReference>
<name>A0ABS0AZ53_9BACT</name>
<evidence type="ECO:0000259" key="10">
    <source>
        <dbReference type="Pfam" id="PF21088"/>
    </source>
</evidence>
<dbReference type="InterPro" id="IPR011066">
    <property type="entry name" value="MscS_channel_C_sf"/>
</dbReference>
<evidence type="ECO:0000256" key="2">
    <source>
        <dbReference type="ARBA" id="ARBA00008017"/>
    </source>
</evidence>
<feature type="domain" description="Mechanosensitive ion channel MscS" evidence="8">
    <location>
        <begin position="184"/>
        <end position="253"/>
    </location>
</feature>
<dbReference type="PANTHER" id="PTHR43634">
    <property type="entry name" value="OW CONDUCTANCE MECHANOSENSITIVE CHANNEL"/>
    <property type="match status" value="1"/>
</dbReference>
<proteinExistence type="inferred from homology"/>
<evidence type="ECO:0000259" key="8">
    <source>
        <dbReference type="Pfam" id="PF00924"/>
    </source>
</evidence>
<reference evidence="11 12" key="1">
    <citation type="submission" date="2020-01" db="EMBL/GenBank/DDBJ databases">
        <title>Draft genome sequence of Cand. Neptunochlamydia vexilliferae K9.</title>
        <authorList>
            <person name="Schulz F."/>
            <person name="Koestlbacher S."/>
            <person name="Wascher F."/>
            <person name="Pizzetti I."/>
            <person name="Horn M."/>
        </authorList>
    </citation>
    <scope>NUCLEOTIDE SEQUENCE [LARGE SCALE GENOMIC DNA]</scope>
    <source>
        <strain evidence="11 12">K9</strain>
    </source>
</reference>
<dbReference type="PROSITE" id="PS01246">
    <property type="entry name" value="UPF0003"/>
    <property type="match status" value="1"/>
</dbReference>